<keyword evidence="2" id="KW-1185">Reference proteome</keyword>
<reference evidence="2" key="1">
    <citation type="journal article" date="2022" name="Microbiol. Resour. Announc.">
        <title>Draft Genome Sequence of a Methanogenic Archaeon from West Spitsbergen Permafrost.</title>
        <authorList>
            <person name="Trubitsyn V."/>
            <person name="Rivkina E."/>
            <person name="Shcherbakova V."/>
        </authorList>
    </citation>
    <scope>NUCLEOTIDE SEQUENCE [LARGE SCALE GENOMIC DNA]</scope>
    <source>
        <strain evidence="2">VT</strain>
    </source>
</reference>
<sequence>MAKKIENNKKNGWQEVKDPEDEIWRPEAIGEEISGKYIRREDDVGIYHSTKYTLDTGNGEKEVFGSTVLDNKFKDIPIGYEVKIIYMGEKPSTPPKKPFKLFQVFKRQV</sequence>
<dbReference type="AlphaFoldDB" id="A0A8T5V1B9"/>
<evidence type="ECO:0000313" key="2">
    <source>
        <dbReference type="Proteomes" id="UP000825933"/>
    </source>
</evidence>
<accession>A0A8T5V1B9</accession>
<organism evidence="1 2">
    <name type="scientific">Methanobacterium spitsbergense</name>
    <dbReference type="NCBI Taxonomy" id="2874285"/>
    <lineage>
        <taxon>Archaea</taxon>
        <taxon>Methanobacteriati</taxon>
        <taxon>Methanobacteriota</taxon>
        <taxon>Methanomada group</taxon>
        <taxon>Methanobacteria</taxon>
        <taxon>Methanobacteriales</taxon>
        <taxon>Methanobacteriaceae</taxon>
        <taxon>Methanobacterium</taxon>
    </lineage>
</organism>
<gene>
    <name evidence="1" type="ORF">K8N75_06265</name>
</gene>
<protein>
    <submittedName>
        <fullName evidence="1">Uncharacterized protein</fullName>
    </submittedName>
</protein>
<dbReference type="RefSeq" id="WP_223791242.1">
    <property type="nucleotide sequence ID" value="NZ_JAIOUQ010000007.1"/>
</dbReference>
<proteinExistence type="predicted"/>
<comment type="caution">
    <text evidence="1">The sequence shown here is derived from an EMBL/GenBank/DDBJ whole genome shotgun (WGS) entry which is preliminary data.</text>
</comment>
<dbReference type="Proteomes" id="UP000825933">
    <property type="component" value="Unassembled WGS sequence"/>
</dbReference>
<name>A0A8T5V1B9_9EURY</name>
<dbReference type="EMBL" id="JAIOUQ010000007">
    <property type="protein sequence ID" value="MBZ2165641.1"/>
    <property type="molecule type" value="Genomic_DNA"/>
</dbReference>
<evidence type="ECO:0000313" key="1">
    <source>
        <dbReference type="EMBL" id="MBZ2165641.1"/>
    </source>
</evidence>